<organism evidence="2 3">
    <name type="scientific">Gilvimarinus gilvus</name>
    <dbReference type="NCBI Taxonomy" id="3058038"/>
    <lineage>
        <taxon>Bacteria</taxon>
        <taxon>Pseudomonadati</taxon>
        <taxon>Pseudomonadota</taxon>
        <taxon>Gammaproteobacteria</taxon>
        <taxon>Cellvibrionales</taxon>
        <taxon>Cellvibrionaceae</taxon>
        <taxon>Gilvimarinus</taxon>
    </lineage>
</organism>
<sequence>MARMQLLPEWAKQDAVLLTWPHADTDWRPILERAEAVYCELAKAICSRARLIVAAPAWCHEHIHQKLSAASIAPDCYKIYASQTNDTWARDHGPLTVAVGAQRTLLDFTFNGWGAKFESELDNCITGNLASLGAFNAPVKPIDTVLEGGALEIDETGALLTTAQCLLNPNRNPQLSKDAIEAHLRETLGAIKVNWLEYGYLAGDDTDSHIDTLARLGPNRILLYVGCDDPQDEHFEELAKMQAQIETFTNAAYEPYRLFRLPLPSAVYSETGDRLPATYANFLILNGAVLVPLYSDPNDAHALDVIGAAFSGYDIIGIDCLPLIEQHGSLHCVTMQLPEGVVNREKS</sequence>
<dbReference type="Pfam" id="PF04371">
    <property type="entry name" value="PAD_porph"/>
    <property type="match status" value="1"/>
</dbReference>
<dbReference type="Gene3D" id="3.75.10.10">
    <property type="entry name" value="L-arginine/glycine Amidinotransferase, Chain A"/>
    <property type="match status" value="1"/>
</dbReference>
<dbReference type="EMBL" id="JAXAFO010000011">
    <property type="protein sequence ID" value="MDX6849381.1"/>
    <property type="molecule type" value="Genomic_DNA"/>
</dbReference>
<keyword evidence="1" id="KW-0378">Hydrolase</keyword>
<dbReference type="PANTHER" id="PTHR31377:SF0">
    <property type="entry name" value="AGMATINE DEIMINASE-RELATED"/>
    <property type="match status" value="1"/>
</dbReference>
<dbReference type="InterPro" id="IPR007466">
    <property type="entry name" value="Peptidyl-Arg-deiminase_porph"/>
</dbReference>
<proteinExistence type="predicted"/>
<gene>
    <name evidence="2" type="ORF">SCD92_08420</name>
</gene>
<dbReference type="RefSeq" id="WP_302721961.1">
    <property type="nucleotide sequence ID" value="NZ_JAULRU010000418.1"/>
</dbReference>
<dbReference type="Proteomes" id="UP001273505">
    <property type="component" value="Unassembled WGS sequence"/>
</dbReference>
<dbReference type="PANTHER" id="PTHR31377">
    <property type="entry name" value="AGMATINE DEIMINASE-RELATED"/>
    <property type="match status" value="1"/>
</dbReference>
<dbReference type="SUPFAM" id="SSF55909">
    <property type="entry name" value="Pentein"/>
    <property type="match status" value="1"/>
</dbReference>
<evidence type="ECO:0000313" key="2">
    <source>
        <dbReference type="EMBL" id="MDX6849381.1"/>
    </source>
</evidence>
<evidence type="ECO:0000313" key="3">
    <source>
        <dbReference type="Proteomes" id="UP001273505"/>
    </source>
</evidence>
<name>A0ABU4RYQ4_9GAMM</name>
<keyword evidence="3" id="KW-1185">Reference proteome</keyword>
<reference evidence="2 3" key="1">
    <citation type="submission" date="2023-11" db="EMBL/GenBank/DDBJ databases">
        <title>Gilvimarinus fulvus sp. nov., isolated from the surface of Kelp.</title>
        <authorList>
            <person name="Sun Y.Y."/>
            <person name="Gong Y."/>
            <person name="Du Z.J."/>
        </authorList>
    </citation>
    <scope>NUCLEOTIDE SEQUENCE [LARGE SCALE GENOMIC DNA]</scope>
    <source>
        <strain evidence="2 3">SDUM040013</strain>
    </source>
</reference>
<evidence type="ECO:0000256" key="1">
    <source>
        <dbReference type="ARBA" id="ARBA00022801"/>
    </source>
</evidence>
<protein>
    <submittedName>
        <fullName evidence="2">Agmatine deiminase family protein</fullName>
    </submittedName>
</protein>
<accession>A0ABU4RYQ4</accession>
<comment type="caution">
    <text evidence="2">The sequence shown here is derived from an EMBL/GenBank/DDBJ whole genome shotgun (WGS) entry which is preliminary data.</text>
</comment>